<dbReference type="SUPFAM" id="SSF143120">
    <property type="entry name" value="YefM-like"/>
    <property type="match status" value="1"/>
</dbReference>
<evidence type="ECO:0000313" key="2">
    <source>
        <dbReference type="EMBL" id="ALA08814.1"/>
    </source>
</evidence>
<reference evidence="2" key="1">
    <citation type="journal article" date="2015" name="J. Antimicrob. Chemother.">
        <title>Coexistence of a novel KPC-2-encoding MDR plasmid and an NDM-1-encoding pNDM-HN380-like plasmid in a clinical isolate of Citrobacter freundii.</title>
        <authorList>
            <person name="Feng J."/>
            <person name="Qiu Y."/>
            <person name="Yin Z."/>
            <person name="Chen W."/>
            <person name="Yang H."/>
            <person name="Yang W."/>
            <person name="Wang J."/>
            <person name="Gao Y."/>
            <person name="Zhou D."/>
        </authorList>
    </citation>
    <scope>NUCLEOTIDE SEQUENCE</scope>
    <source>
        <strain evidence="2">112298</strain>
        <plasmid evidence="2">p112298-KPC</plasmid>
    </source>
</reference>
<evidence type="ECO:0000313" key="3">
    <source>
        <dbReference type="EMBL" id="EHT9941332.1"/>
    </source>
</evidence>
<proteinExistence type="inferred from homology"/>
<evidence type="ECO:0000313" key="5">
    <source>
        <dbReference type="EMBL" id="HAT3900614.1"/>
    </source>
</evidence>
<gene>
    <name evidence="2" type="primary">stbD</name>
    <name evidence="5" type="ORF">I9Y29_005113</name>
    <name evidence="3" type="ORF">KY227_004479</name>
    <name evidence="4" type="ORF">KY227_005658</name>
    <name evidence="2" type="ORF">p112298KPC_135</name>
</gene>
<dbReference type="EMBL" id="KP987215">
    <property type="protein sequence ID" value="ALA08814.1"/>
    <property type="molecule type" value="Genomic_DNA"/>
</dbReference>
<dbReference type="EMBL" id="DACSXJ010000065">
    <property type="protein sequence ID" value="HAT3900614.1"/>
    <property type="molecule type" value="Genomic_DNA"/>
</dbReference>
<dbReference type="AlphaFoldDB" id="A0A0K2CS82"/>
<accession>A0A0K2CS82</accession>
<organism evidence="2">
    <name type="scientific">Citrobacter freundii</name>
    <dbReference type="NCBI Taxonomy" id="546"/>
    <lineage>
        <taxon>Bacteria</taxon>
        <taxon>Pseudomonadati</taxon>
        <taxon>Pseudomonadota</taxon>
        <taxon>Gammaproteobacteria</taxon>
        <taxon>Enterobacterales</taxon>
        <taxon>Enterobacteriaceae</taxon>
        <taxon>Citrobacter</taxon>
        <taxon>Citrobacter freundii complex</taxon>
    </lineage>
</organism>
<dbReference type="InterPro" id="IPR036165">
    <property type="entry name" value="YefM-like_sf"/>
</dbReference>
<dbReference type="EMBL" id="ABBJDF010000135">
    <property type="protein sequence ID" value="EHT9942441.1"/>
    <property type="molecule type" value="Genomic_DNA"/>
</dbReference>
<dbReference type="Proteomes" id="UP000855471">
    <property type="component" value="Unassembled WGS sequence"/>
</dbReference>
<geneLocation type="plasmid" evidence="2">
    <name>p112298-KPC</name>
</geneLocation>
<sequence>MAHPIHCTKVAGITEFKRDPLGTVESAEGDAIAILNRSAPAFYLVPLELFESLKRDAEAHRSRSEA</sequence>
<name>A0A0K2CS82_CITFR</name>
<comment type="similarity">
    <text evidence="1">Belongs to the phD/YefM antitoxin family.</text>
</comment>
<evidence type="ECO:0000256" key="1">
    <source>
        <dbReference type="ARBA" id="ARBA00009981"/>
    </source>
</evidence>
<reference evidence="3" key="4">
    <citation type="submission" date="2021-07" db="EMBL/GenBank/DDBJ databases">
        <authorList>
            <consortium name="Clinical and Environmental Microbiology Branch: Whole genome sequencing antimicrobial resistance pathogens in the healthcare setting"/>
        </authorList>
    </citation>
    <scope>NUCLEOTIDE SEQUENCE</scope>
    <source>
        <strain evidence="3">2021DK-00049</strain>
    </source>
</reference>
<dbReference type="EMBL" id="ABBJDF010000031">
    <property type="protein sequence ID" value="EHT9941332.1"/>
    <property type="molecule type" value="Genomic_DNA"/>
</dbReference>
<evidence type="ECO:0000313" key="4">
    <source>
        <dbReference type="EMBL" id="EHT9942441.1"/>
    </source>
</evidence>
<protein>
    <submittedName>
        <fullName evidence="5">Plasmid stabilization protein</fullName>
    </submittedName>
    <submittedName>
        <fullName evidence="2">Stbd replicon stabilization protein (Antitoxin to stbE)</fullName>
    </submittedName>
    <submittedName>
        <fullName evidence="3">Type II toxin-antitoxin system Phd/YefM family antitoxin</fullName>
    </submittedName>
</protein>
<keyword evidence="2" id="KW-0614">Plasmid</keyword>
<reference evidence="5" key="2">
    <citation type="journal article" date="2018" name="Genome Biol.">
        <title>SKESA: strategic k-mer extension for scrupulous assemblies.</title>
        <authorList>
            <person name="Souvorov A."/>
            <person name="Agarwala R."/>
            <person name="Lipman D.J."/>
        </authorList>
    </citation>
    <scope>NUCLEOTIDE SEQUENCE</scope>
    <source>
        <strain evidence="5">O50</strain>
    </source>
</reference>
<reference evidence="5" key="3">
    <citation type="submission" date="2020-09" db="EMBL/GenBank/DDBJ databases">
        <authorList>
            <consortium name="NCBI Pathogen Detection Project"/>
        </authorList>
    </citation>
    <scope>NUCLEOTIDE SEQUENCE</scope>
    <source>
        <strain evidence="5">O50</strain>
    </source>
</reference>